<reference evidence="1 2" key="1">
    <citation type="journal article" date="2022" name="New Phytol.">
        <title>Ecological generalism drives hyperdiversity of secondary metabolite gene clusters in xylarialean endophytes.</title>
        <authorList>
            <person name="Franco M.E.E."/>
            <person name="Wisecaver J.H."/>
            <person name="Arnold A.E."/>
            <person name="Ju Y.M."/>
            <person name="Slot J.C."/>
            <person name="Ahrendt S."/>
            <person name="Moore L.P."/>
            <person name="Eastman K.E."/>
            <person name="Scott K."/>
            <person name="Konkel Z."/>
            <person name="Mondo S.J."/>
            <person name="Kuo A."/>
            <person name="Hayes R.D."/>
            <person name="Haridas S."/>
            <person name="Andreopoulos B."/>
            <person name="Riley R."/>
            <person name="LaButti K."/>
            <person name="Pangilinan J."/>
            <person name="Lipzen A."/>
            <person name="Amirebrahimi M."/>
            <person name="Yan J."/>
            <person name="Adam C."/>
            <person name="Keymanesh K."/>
            <person name="Ng V."/>
            <person name="Louie K."/>
            <person name="Northen T."/>
            <person name="Drula E."/>
            <person name="Henrissat B."/>
            <person name="Hsieh H.M."/>
            <person name="Youens-Clark K."/>
            <person name="Lutzoni F."/>
            <person name="Miadlikowska J."/>
            <person name="Eastwood D.C."/>
            <person name="Hamelin R.C."/>
            <person name="Grigoriev I.V."/>
            <person name="U'Ren J.M."/>
        </authorList>
    </citation>
    <scope>NUCLEOTIDE SEQUENCE [LARGE SCALE GENOMIC DNA]</scope>
    <source>
        <strain evidence="1 2">CBS 119005</strain>
    </source>
</reference>
<keyword evidence="2" id="KW-1185">Reference proteome</keyword>
<gene>
    <name evidence="1" type="ORF">F4820DRAFT_444269</name>
</gene>
<dbReference type="EMBL" id="MU393432">
    <property type="protein sequence ID" value="KAI4869147.1"/>
    <property type="molecule type" value="Genomic_DNA"/>
</dbReference>
<comment type="caution">
    <text evidence="1">The sequence shown here is derived from an EMBL/GenBank/DDBJ whole genome shotgun (WGS) entry which is preliminary data.</text>
</comment>
<organism evidence="1 2">
    <name type="scientific">Hypoxylon rubiginosum</name>
    <dbReference type="NCBI Taxonomy" id="110542"/>
    <lineage>
        <taxon>Eukaryota</taxon>
        <taxon>Fungi</taxon>
        <taxon>Dikarya</taxon>
        <taxon>Ascomycota</taxon>
        <taxon>Pezizomycotina</taxon>
        <taxon>Sordariomycetes</taxon>
        <taxon>Xylariomycetidae</taxon>
        <taxon>Xylariales</taxon>
        <taxon>Hypoxylaceae</taxon>
        <taxon>Hypoxylon</taxon>
    </lineage>
</organism>
<evidence type="ECO:0000313" key="1">
    <source>
        <dbReference type="EMBL" id="KAI4869147.1"/>
    </source>
</evidence>
<proteinExistence type="predicted"/>
<accession>A0ACB9ZCR8</accession>
<protein>
    <submittedName>
        <fullName evidence="1">Uncharacterized protein</fullName>
    </submittedName>
</protein>
<evidence type="ECO:0000313" key="2">
    <source>
        <dbReference type="Proteomes" id="UP001497700"/>
    </source>
</evidence>
<name>A0ACB9ZCR8_9PEZI</name>
<dbReference type="Proteomes" id="UP001497700">
    <property type="component" value="Unassembled WGS sequence"/>
</dbReference>
<sequence>MATIGLERNISAAEQATPSFIFASLCTAIHIHRHMGPGDILVFLPGADEIELCELLTMETENLTVLPLYGALAQDIQQKVFTKSPNRRCIVSTNTSLAIHGVRYVVDAGLAK</sequence>